<dbReference type="Gene3D" id="2.60.120.600">
    <property type="entry name" value="Domain of unknown function DUF1214, C-terminal domain"/>
    <property type="match status" value="1"/>
</dbReference>
<protein>
    <submittedName>
        <fullName evidence="4">DUF1214 domain-containing protein</fullName>
    </submittedName>
</protein>
<dbReference type="SUPFAM" id="SSF160935">
    <property type="entry name" value="VPA0735-like"/>
    <property type="match status" value="1"/>
</dbReference>
<reference evidence="4 5" key="1">
    <citation type="journal article" date="2013" name="Genome Biol.">
        <title>Comparative genomics of the core and accessory genomes of 48 Sinorhizobium strains comprising five genospecies.</title>
        <authorList>
            <person name="Sugawara M."/>
            <person name="Epstein B."/>
            <person name="Badgley B.D."/>
            <person name="Unno T."/>
            <person name="Xu L."/>
            <person name="Reese J."/>
            <person name="Gyaneshwar P."/>
            <person name="Denny R."/>
            <person name="Mudge J."/>
            <person name="Bharti A.K."/>
            <person name="Farmer A.D."/>
            <person name="May G.D."/>
            <person name="Woodward J.E."/>
            <person name="Medigue C."/>
            <person name="Vallenet D."/>
            <person name="Lajus A."/>
            <person name="Rouy Z."/>
            <person name="Martinez-Vaz B."/>
            <person name="Tiffin P."/>
            <person name="Young N.D."/>
            <person name="Sadowsky M.J."/>
        </authorList>
    </citation>
    <scope>NUCLEOTIDE SEQUENCE [LARGE SCALE GENOMIC DNA]</scope>
    <source>
        <strain evidence="4 5">USDA205</strain>
    </source>
</reference>
<accession>A0A844ALM4</accession>
<evidence type="ECO:0000313" key="5">
    <source>
        <dbReference type="Proteomes" id="UP000466694"/>
    </source>
</evidence>
<dbReference type="Pfam" id="PF06742">
    <property type="entry name" value="DUF1214"/>
    <property type="match status" value="1"/>
</dbReference>
<comment type="caution">
    <text evidence="4">The sequence shown here is derived from an EMBL/GenBank/DDBJ whole genome shotgun (WGS) entry which is preliminary data.</text>
</comment>
<dbReference type="AlphaFoldDB" id="A0A844ALM4"/>
<dbReference type="Pfam" id="PF06863">
    <property type="entry name" value="DUF1254"/>
    <property type="match status" value="1"/>
</dbReference>
<gene>
    <name evidence="4" type="ORF">GHK48_27615</name>
</gene>
<name>A0A844ALM4_RHIFR</name>
<dbReference type="Gene3D" id="2.60.40.1610">
    <property type="entry name" value="Domain of unknown function DUF1254"/>
    <property type="match status" value="1"/>
</dbReference>
<evidence type="ECO:0000256" key="1">
    <source>
        <dbReference type="SAM" id="MobiDB-lite"/>
    </source>
</evidence>
<dbReference type="InterPro" id="IPR037049">
    <property type="entry name" value="DUF1214_C_sf"/>
</dbReference>
<evidence type="ECO:0000313" key="4">
    <source>
        <dbReference type="EMBL" id="MQX11910.1"/>
    </source>
</evidence>
<dbReference type="PANTHER" id="PTHR36509:SF3">
    <property type="entry name" value="SIGNAL PEPTIDE PROTEIN"/>
    <property type="match status" value="1"/>
</dbReference>
<dbReference type="InterPro" id="IPR010621">
    <property type="entry name" value="DUF1214"/>
</dbReference>
<evidence type="ECO:0000259" key="2">
    <source>
        <dbReference type="Pfam" id="PF06742"/>
    </source>
</evidence>
<sequence>MSHGRSGVVASKPRQAQHGPVPLASGQSARPHKGATSAASGACFASTLSQRRKTTVKTATILAAALACGLAVVGSASPQTEPRGGQPAPGSKPSVADLDYQVKYQRAFEAVLWSMPAIGSYGFIRGTQELGAGDNTILAWSTPARPNVELLTANNVTPYILASTDLRKGPVVVEIPAATDKASLYGQIVDHWQITIADIGPSGIDEGNGGKILLTPPGYQHPVPAGYIEVKSASYRVVFAFRSIKSATATTEDAYAYSKTLKMYYLNDPKPTRFVDPSEMRYSTLPFYDERWFDDLYAIVSVENVDPRDKVMMGMLASLGIEKGKPFNPDAKTKQAMRQGAIDAYYYLMQRFLNPTDPTRVWWKGKHWNDGLFADPNREFVYVTADSIDLDNRADRYFVGVNYPKKLGAKPATQYLFALADNNGKVLQAGKTYKFTMPAKVPVTQFWSLIVYDLETFAFIYNPLERAGLDSFDLPNMKRNSDGSTTLYFGPKAPEGLESNWIPTSGKAPLPTVRIYGGTEEFWNRSWEMPDVELVN</sequence>
<dbReference type="InterPro" id="IPR037050">
    <property type="entry name" value="DUF1254_sf"/>
</dbReference>
<dbReference type="PANTHER" id="PTHR36509">
    <property type="entry name" value="BLL3101 PROTEIN"/>
    <property type="match status" value="1"/>
</dbReference>
<dbReference type="Gene3D" id="1.10.3360.10">
    <property type="entry name" value="VPA0735-like domain"/>
    <property type="match status" value="1"/>
</dbReference>
<dbReference type="InterPro" id="IPR010679">
    <property type="entry name" value="DUF1254"/>
</dbReference>
<proteinExistence type="predicted"/>
<dbReference type="Proteomes" id="UP000466694">
    <property type="component" value="Unassembled WGS sequence"/>
</dbReference>
<feature type="region of interest" description="Disordered" evidence="1">
    <location>
        <begin position="1"/>
        <end position="35"/>
    </location>
</feature>
<feature type="domain" description="DUF1214" evidence="2">
    <location>
        <begin position="414"/>
        <end position="518"/>
    </location>
</feature>
<organism evidence="4 5">
    <name type="scientific">Rhizobium fredii</name>
    <name type="common">Sinorhizobium fredii</name>
    <dbReference type="NCBI Taxonomy" id="380"/>
    <lineage>
        <taxon>Bacteria</taxon>
        <taxon>Pseudomonadati</taxon>
        <taxon>Pseudomonadota</taxon>
        <taxon>Alphaproteobacteria</taxon>
        <taxon>Hyphomicrobiales</taxon>
        <taxon>Rhizobiaceae</taxon>
        <taxon>Sinorhizobium/Ensifer group</taxon>
        <taxon>Sinorhizobium</taxon>
    </lineage>
</organism>
<feature type="domain" description="DUF1254" evidence="3">
    <location>
        <begin position="135"/>
        <end position="264"/>
    </location>
</feature>
<dbReference type="EMBL" id="WISZ01000204">
    <property type="protein sequence ID" value="MQX11910.1"/>
    <property type="molecule type" value="Genomic_DNA"/>
</dbReference>
<evidence type="ECO:0000259" key="3">
    <source>
        <dbReference type="Pfam" id="PF06863"/>
    </source>
</evidence>